<sequence length="117" mass="12432">MGDFDNIFDAAISRADDTILDTMATSVQITSGAMEGVVISGVFDDPESISYPAGGVRIEGTAPTLFVKAALVSQLRRMDMLTIGREGYWVDRVGPNDCGSCHVVLGRGAPPAGNRRR</sequence>
<dbReference type="InterPro" id="IPR008018">
    <property type="entry name" value="Phage_tail_attach_FII"/>
</dbReference>
<dbReference type="EMBL" id="JAGRYU010000025">
    <property type="protein sequence ID" value="MBU4683267.1"/>
    <property type="molecule type" value="Genomic_DNA"/>
</dbReference>
<accession>A0ABS6DJC7</accession>
<protein>
    <submittedName>
        <fullName evidence="1">Phage tail protein</fullName>
    </submittedName>
</protein>
<reference evidence="2" key="1">
    <citation type="submission" date="2023-07" db="EMBL/GenBank/DDBJ databases">
        <title>Cedecea davisae an AmpC producer and its therapeutic implications.</title>
        <authorList>
            <person name="Notter J."/>
        </authorList>
    </citation>
    <scope>NUCLEOTIDE SEQUENCE [LARGE SCALE GENOMIC DNA]</scope>
    <source>
        <strain evidence="2">1</strain>
    </source>
</reference>
<organism evidence="1 2">
    <name type="scientific">Cedecea davisae</name>
    <dbReference type="NCBI Taxonomy" id="158484"/>
    <lineage>
        <taxon>Bacteria</taxon>
        <taxon>Pseudomonadati</taxon>
        <taxon>Pseudomonadota</taxon>
        <taxon>Gammaproteobacteria</taxon>
        <taxon>Enterobacterales</taxon>
        <taxon>Enterobacteriaceae</taxon>
        <taxon>Cedecea</taxon>
    </lineage>
</organism>
<name>A0ABS6DJC7_9ENTR</name>
<evidence type="ECO:0000313" key="2">
    <source>
        <dbReference type="Proteomes" id="UP000686327"/>
    </source>
</evidence>
<proteinExistence type="predicted"/>
<dbReference type="RefSeq" id="WP_216376303.1">
    <property type="nucleotide sequence ID" value="NZ_JAGRYT010000014.1"/>
</dbReference>
<dbReference type="Proteomes" id="UP000686327">
    <property type="component" value="Unassembled WGS sequence"/>
</dbReference>
<evidence type="ECO:0000313" key="1">
    <source>
        <dbReference type="EMBL" id="MBU4683267.1"/>
    </source>
</evidence>
<keyword evidence="2" id="KW-1185">Reference proteome</keyword>
<gene>
    <name evidence="1" type="ORF">KC222_14735</name>
</gene>
<dbReference type="Pfam" id="PF05354">
    <property type="entry name" value="Phage_attach"/>
    <property type="match status" value="1"/>
</dbReference>
<comment type="caution">
    <text evidence="1">The sequence shown here is derived from an EMBL/GenBank/DDBJ whole genome shotgun (WGS) entry which is preliminary data.</text>
</comment>